<keyword evidence="2 4" id="KW-0560">Oxidoreductase</keyword>
<dbReference type="Proteomes" id="UP001311915">
    <property type="component" value="Unassembled WGS sequence"/>
</dbReference>
<evidence type="ECO:0000256" key="4">
    <source>
        <dbReference type="RuleBase" id="RU003345"/>
    </source>
</evidence>
<protein>
    <recommendedName>
        <fullName evidence="5">Aldehyde dehydrogenase domain-containing protein</fullName>
    </recommendedName>
</protein>
<feature type="domain" description="Aldehyde dehydrogenase" evidence="5">
    <location>
        <begin position="2"/>
        <end position="171"/>
    </location>
</feature>
<sequence length="295" mass="31862">MKVSPALAAGCTMIVKPAEQTPLSALYYVQLAKQAGVPYGVLNVVTGFGSSAGAVLCSHMDVDKISFTGSTEVGRLVMQAAALSNLKLVSLELGGKSPFIVFDDVDVDKIAPLALVGIPYNKGEICVAGSRLFIQEGIYAKFVKKLEEMAKTWMVGDPFDPNSHQGPQVDKTGYFIEPTIFIDVEDDMTIAKEEIFGPVLAVMKFKTVEKVIKRANCTNYGLAAGVMTNDLNIANTVRRSIRAGVIWINCYFAFDPVFRHHLQLGTILLPFVPSTLQIADLSYEGAVGVSVSVFV</sequence>
<evidence type="ECO:0000313" key="6">
    <source>
        <dbReference type="EMBL" id="KAK4718646.1"/>
    </source>
</evidence>
<dbReference type="InterPro" id="IPR029510">
    <property type="entry name" value="Ald_DH_CS_GLU"/>
</dbReference>
<organism evidence="6 7">
    <name type="scientific">Solanum pinnatisectum</name>
    <name type="common">tansyleaf nightshade</name>
    <dbReference type="NCBI Taxonomy" id="50273"/>
    <lineage>
        <taxon>Eukaryota</taxon>
        <taxon>Viridiplantae</taxon>
        <taxon>Streptophyta</taxon>
        <taxon>Embryophyta</taxon>
        <taxon>Tracheophyta</taxon>
        <taxon>Spermatophyta</taxon>
        <taxon>Magnoliopsida</taxon>
        <taxon>eudicotyledons</taxon>
        <taxon>Gunneridae</taxon>
        <taxon>Pentapetalae</taxon>
        <taxon>asterids</taxon>
        <taxon>lamiids</taxon>
        <taxon>Solanales</taxon>
        <taxon>Solanaceae</taxon>
        <taxon>Solanoideae</taxon>
        <taxon>Solaneae</taxon>
        <taxon>Solanum</taxon>
    </lineage>
</organism>
<dbReference type="Gene3D" id="3.40.605.10">
    <property type="entry name" value="Aldehyde Dehydrogenase, Chain A, domain 1"/>
    <property type="match status" value="1"/>
</dbReference>
<feature type="active site" evidence="3">
    <location>
        <position position="92"/>
    </location>
</feature>
<dbReference type="InterPro" id="IPR016163">
    <property type="entry name" value="Ald_DH_C"/>
</dbReference>
<dbReference type="SUPFAM" id="SSF53720">
    <property type="entry name" value="ALDH-like"/>
    <property type="match status" value="1"/>
</dbReference>
<dbReference type="AlphaFoldDB" id="A0AAV9KYW1"/>
<dbReference type="Gene3D" id="3.40.309.10">
    <property type="entry name" value="Aldehyde Dehydrogenase, Chain A, domain 2"/>
    <property type="match status" value="2"/>
</dbReference>
<dbReference type="Pfam" id="PF00171">
    <property type="entry name" value="Aldedh"/>
    <property type="match status" value="1"/>
</dbReference>
<dbReference type="PANTHER" id="PTHR11699">
    <property type="entry name" value="ALDEHYDE DEHYDROGENASE-RELATED"/>
    <property type="match status" value="1"/>
</dbReference>
<evidence type="ECO:0000259" key="5">
    <source>
        <dbReference type="Pfam" id="PF00171"/>
    </source>
</evidence>
<dbReference type="InterPro" id="IPR016161">
    <property type="entry name" value="Ald_DH/histidinol_DH"/>
</dbReference>
<dbReference type="InterPro" id="IPR015590">
    <property type="entry name" value="Aldehyde_DH_dom"/>
</dbReference>
<dbReference type="PROSITE" id="PS00687">
    <property type="entry name" value="ALDEHYDE_DEHYDR_GLU"/>
    <property type="match status" value="1"/>
</dbReference>
<evidence type="ECO:0000256" key="1">
    <source>
        <dbReference type="ARBA" id="ARBA00009986"/>
    </source>
</evidence>
<name>A0AAV9KYW1_9SOLN</name>
<dbReference type="EMBL" id="JAWPEI010000008">
    <property type="protein sequence ID" value="KAK4718646.1"/>
    <property type="molecule type" value="Genomic_DNA"/>
</dbReference>
<evidence type="ECO:0000256" key="2">
    <source>
        <dbReference type="ARBA" id="ARBA00023002"/>
    </source>
</evidence>
<gene>
    <name evidence="6" type="ORF">R3W88_016984</name>
</gene>
<dbReference type="InterPro" id="IPR016162">
    <property type="entry name" value="Ald_DH_N"/>
</dbReference>
<comment type="similarity">
    <text evidence="1 4">Belongs to the aldehyde dehydrogenase family.</text>
</comment>
<evidence type="ECO:0000313" key="7">
    <source>
        <dbReference type="Proteomes" id="UP001311915"/>
    </source>
</evidence>
<reference evidence="6 7" key="1">
    <citation type="submission" date="2023-10" db="EMBL/GenBank/DDBJ databases">
        <title>Genome-Wide Identification Analysis in wild type Solanum Pinnatisectum Reveals Some Genes Defensing Phytophthora Infestans.</title>
        <authorList>
            <person name="Sun C."/>
        </authorList>
    </citation>
    <scope>NUCLEOTIDE SEQUENCE [LARGE SCALE GENOMIC DNA]</scope>
    <source>
        <strain evidence="6">LQN</strain>
        <tissue evidence="6">Leaf</tissue>
    </source>
</reference>
<comment type="caution">
    <text evidence="6">The sequence shown here is derived from an EMBL/GenBank/DDBJ whole genome shotgun (WGS) entry which is preliminary data.</text>
</comment>
<keyword evidence="7" id="KW-1185">Reference proteome</keyword>
<dbReference type="GO" id="GO:0016620">
    <property type="term" value="F:oxidoreductase activity, acting on the aldehyde or oxo group of donors, NAD or NADP as acceptor"/>
    <property type="evidence" value="ECO:0007669"/>
    <property type="project" value="InterPro"/>
</dbReference>
<evidence type="ECO:0000256" key="3">
    <source>
        <dbReference type="PROSITE-ProRule" id="PRU10007"/>
    </source>
</evidence>
<accession>A0AAV9KYW1</accession>
<proteinExistence type="inferred from homology"/>